<dbReference type="OrthoDB" id="5179393at2"/>
<evidence type="ECO:0000313" key="1">
    <source>
        <dbReference type="EMBL" id="SNQ46748.1"/>
    </source>
</evidence>
<dbReference type="InterPro" id="IPR040701">
    <property type="entry name" value="Bact_RF_family2"/>
</dbReference>
<protein>
    <recommendedName>
        <fullName evidence="3">Peptide chain release factor 1</fullName>
    </recommendedName>
</protein>
<proteinExistence type="predicted"/>
<accession>A0A2I2KM55</accession>
<dbReference type="SUPFAM" id="SSF53137">
    <property type="entry name" value="Translational machinery components"/>
    <property type="match status" value="1"/>
</dbReference>
<dbReference type="EMBL" id="FZMO01000061">
    <property type="protein sequence ID" value="SNQ46748.1"/>
    <property type="molecule type" value="Genomic_DNA"/>
</dbReference>
<reference evidence="1 2" key="1">
    <citation type="submission" date="2017-06" db="EMBL/GenBank/DDBJ databases">
        <authorList>
            <person name="Kim H.J."/>
            <person name="Triplett B.A."/>
        </authorList>
    </citation>
    <scope>NUCLEOTIDE SEQUENCE [LARGE SCALE GENOMIC DNA]</scope>
    <source>
        <strain evidence="1">FRACA_ARgP5</strain>
    </source>
</reference>
<gene>
    <name evidence="1" type="ORF">FRACA_1530010</name>
</gene>
<evidence type="ECO:0008006" key="3">
    <source>
        <dbReference type="Google" id="ProtNLM"/>
    </source>
</evidence>
<name>A0A2I2KM55_9ACTN</name>
<dbReference type="RefSeq" id="WP_101830716.1">
    <property type="nucleotide sequence ID" value="NZ_FZMO01000061.1"/>
</dbReference>
<keyword evidence="2" id="KW-1185">Reference proteome</keyword>
<evidence type="ECO:0000313" key="2">
    <source>
        <dbReference type="Proteomes" id="UP000234331"/>
    </source>
</evidence>
<dbReference type="AlphaFoldDB" id="A0A2I2KM55"/>
<organism evidence="1 2">
    <name type="scientific">Frankia canadensis</name>
    <dbReference type="NCBI Taxonomy" id="1836972"/>
    <lineage>
        <taxon>Bacteria</taxon>
        <taxon>Bacillati</taxon>
        <taxon>Actinomycetota</taxon>
        <taxon>Actinomycetes</taxon>
        <taxon>Frankiales</taxon>
        <taxon>Frankiaceae</taxon>
        <taxon>Frankia</taxon>
    </lineage>
</organism>
<dbReference type="Proteomes" id="UP000234331">
    <property type="component" value="Unassembled WGS sequence"/>
</dbReference>
<dbReference type="Pfam" id="PF18844">
    <property type="entry name" value="baeRF_family2"/>
    <property type="match status" value="1"/>
</dbReference>
<sequence length="401" mass="42051">MDLKELRTAYSDDGQVVTVYLGAHSGQPNAYQQLEARWDDTLTRLAHADLGVDAATVKALRRARGGHPEGGTRMLVAAGGAVRYERHLPDPIDTDIVRVGALPYLLPLVAWGQSRVPHVLALVDRLGVDVLAYRDDPAAGEEPVVTGIEATPHPWHKTGRGGWSAARYQHRVEEDWRIGARAAAELLEKTAAGLGAWMIVMAGDPKAVALVRGQLPASLDARTRVVSGGGRADDGSAEVIAAQVADLLRDQSRRDVAGVLAEFDQRRRRRAALAGAAAPTGSAASAEGATRPDELGAVPAASIVLDGPAETVAGLAEARVATLLLSDDLEEDAPISFGPRPTDLALRPDDLPALGERARQGALVDVLLRAAIGTDADILIVPASTPESPAAGVGALPRYVP</sequence>